<organism evidence="2 3">
    <name type="scientific">Hanseniaspora osmophila</name>
    <dbReference type="NCBI Taxonomy" id="56408"/>
    <lineage>
        <taxon>Eukaryota</taxon>
        <taxon>Fungi</taxon>
        <taxon>Dikarya</taxon>
        <taxon>Ascomycota</taxon>
        <taxon>Saccharomycotina</taxon>
        <taxon>Saccharomycetes</taxon>
        <taxon>Saccharomycodales</taxon>
        <taxon>Saccharomycodaceae</taxon>
        <taxon>Hanseniaspora</taxon>
    </lineage>
</organism>
<dbReference type="InterPro" id="IPR019197">
    <property type="entry name" value="Biotin-prot_ligase_N"/>
</dbReference>
<dbReference type="STRING" id="56408.A0A1E5RHF0"/>
<dbReference type="InParanoid" id="A0A1E5RHF0"/>
<dbReference type="Pfam" id="PF03099">
    <property type="entry name" value="BPL_LplA_LipB"/>
    <property type="match status" value="1"/>
</dbReference>
<dbReference type="SUPFAM" id="SSF55681">
    <property type="entry name" value="Class II aaRS and biotin synthetases"/>
    <property type="match status" value="1"/>
</dbReference>
<gene>
    <name evidence="2" type="ORF">AWRI3579_g998</name>
</gene>
<comment type="caution">
    <text evidence="2">The sequence shown here is derived from an EMBL/GenBank/DDBJ whole genome shotgun (WGS) entry which is preliminary data.</text>
</comment>
<dbReference type="GO" id="GO:0005737">
    <property type="term" value="C:cytoplasm"/>
    <property type="evidence" value="ECO:0007669"/>
    <property type="project" value="TreeGrafter"/>
</dbReference>
<dbReference type="GO" id="GO:0004077">
    <property type="term" value="F:biotin--[biotin carboxyl-carrier protein] ligase activity"/>
    <property type="evidence" value="ECO:0007669"/>
    <property type="project" value="TreeGrafter"/>
</dbReference>
<feature type="domain" description="BPL/LPL catalytic" evidence="1">
    <location>
        <begin position="382"/>
        <end position="613"/>
    </location>
</feature>
<dbReference type="AlphaFoldDB" id="A0A1E5RHF0"/>
<dbReference type="InterPro" id="IPR045864">
    <property type="entry name" value="aa-tRNA-synth_II/BPL/LPL"/>
</dbReference>
<dbReference type="PANTHER" id="PTHR12835">
    <property type="entry name" value="BIOTIN PROTEIN LIGASE"/>
    <property type="match status" value="1"/>
</dbReference>
<keyword evidence="3" id="KW-1185">Reference proteome</keyword>
<reference evidence="3" key="1">
    <citation type="journal article" date="2016" name="Genome Announc.">
        <title>Genome sequences of three species of Hanseniaspora isolated from spontaneous wine fermentations.</title>
        <authorList>
            <person name="Sternes P.R."/>
            <person name="Lee D."/>
            <person name="Kutyna D.R."/>
            <person name="Borneman A.R."/>
        </authorList>
    </citation>
    <scope>NUCLEOTIDE SEQUENCE [LARGE SCALE GENOMIC DNA]</scope>
    <source>
        <strain evidence="3">AWRI3579</strain>
    </source>
</reference>
<evidence type="ECO:0000313" key="3">
    <source>
        <dbReference type="Proteomes" id="UP000095728"/>
    </source>
</evidence>
<dbReference type="OrthoDB" id="10250105at2759"/>
<name>A0A1E5RHF0_9ASCO</name>
<dbReference type="PANTHER" id="PTHR12835:SF5">
    <property type="entry name" value="BIOTIN--PROTEIN LIGASE"/>
    <property type="match status" value="1"/>
</dbReference>
<keyword evidence="2" id="KW-0436">Ligase</keyword>
<dbReference type="PROSITE" id="PS51733">
    <property type="entry name" value="BPL_LPL_CATALYTIC"/>
    <property type="match status" value="1"/>
</dbReference>
<evidence type="ECO:0000259" key="1">
    <source>
        <dbReference type="PROSITE" id="PS51733"/>
    </source>
</evidence>
<dbReference type="Proteomes" id="UP000095728">
    <property type="component" value="Unassembled WGS sequence"/>
</dbReference>
<evidence type="ECO:0000313" key="2">
    <source>
        <dbReference type="EMBL" id="OEJ86286.1"/>
    </source>
</evidence>
<sequence>MEQAKHRAHTINLLVYSGEEASSACVHHAVETLKCVLEPYYAVTTVSKKALLSEPWMTKTSALVFVGDSDQLYTQGCGSVVSKIQDFVRQEGGGFIGMCAGGTLGASRCEIYSDTSTMRVFRGKTLCFYPGVARDLAFPNAESKSHHSAKVVTLNTDNGTNVKSYYKSACSFISPESYGNVEVLARYSEVKGEMVIEAEDKNEESRDAAVVLCKDGAGTALLIGPQLEKVPEILLAQKERSAYETCVLKELTWDNENRKKFLRNIFARAGLKVNTYDCGAGAVPLTPIYLSVNESSSPKLKQLKARLNSYFVSPNHYNLKSSVDEFEIYEGFGNSEMRRYTSTLNRTYSEPKVVVLPNDNESCAPFANTPLFDAAKFFENKWSNTEYGSILLYGEVVTSTSAILDSNESFLSLFPQNSVVFMSTNQVKGKGRGGNVWVGPVGTLATTISTTFPLVSPVTGKPFSIAFIQYLSSLALCKAIKTYASGYENIPVKIKWPNDLYIMDPQYYFNNKLGIFDMKPVPLTDMEPSYVKCAGTMINSRPLDGAYSILVGTGLNATNLAPSVSIQLWVDIINDELRKKKNFNGKDLLAAVEHEKLLAMYVNHLNAIMDSFINEGPKGVLNEYYQHWLHSSQIITLTERNSVRAKIVGITEDYGYLIAKELMIGSDDFFTGTVHHLRPDGNTFDIFKGLISKKVYS</sequence>
<dbReference type="FunCoup" id="A0A1E5RHF0">
    <property type="interactions" value="130"/>
</dbReference>
<dbReference type="InterPro" id="IPR004143">
    <property type="entry name" value="BPL_LPL_catalytic"/>
</dbReference>
<dbReference type="Gene3D" id="3.30.930.10">
    <property type="entry name" value="Bira Bifunctional Protein, Domain 2"/>
    <property type="match status" value="1"/>
</dbReference>
<dbReference type="EMBL" id="LPNM01000006">
    <property type="protein sequence ID" value="OEJ86286.1"/>
    <property type="molecule type" value="Genomic_DNA"/>
</dbReference>
<proteinExistence type="predicted"/>
<accession>A0A1E5RHF0</accession>
<protein>
    <submittedName>
        <fullName evidence="2">Biotin--protein ligase</fullName>
    </submittedName>
</protein>
<dbReference type="Pfam" id="PF09825">
    <property type="entry name" value="BPL_N"/>
    <property type="match status" value="1"/>
</dbReference>